<proteinExistence type="predicted"/>
<dbReference type="EMBL" id="CP014504">
    <property type="protein sequence ID" value="AMQ01587.1"/>
    <property type="molecule type" value="Genomic_DNA"/>
</dbReference>
<dbReference type="SUPFAM" id="SSF69279">
    <property type="entry name" value="Phage tail proteins"/>
    <property type="match status" value="1"/>
</dbReference>
<dbReference type="Gene3D" id="2.40.50.230">
    <property type="entry name" value="Gp5 N-terminal domain"/>
    <property type="match status" value="1"/>
</dbReference>
<gene>
    <name evidence="2" type="ORF">AY601_4759</name>
</gene>
<dbReference type="Pfam" id="PF04717">
    <property type="entry name" value="Phage_base_V"/>
    <property type="match status" value="1"/>
</dbReference>
<evidence type="ECO:0000313" key="3">
    <source>
        <dbReference type="Proteomes" id="UP000071561"/>
    </source>
</evidence>
<dbReference type="Proteomes" id="UP000071561">
    <property type="component" value="Chromosome"/>
</dbReference>
<dbReference type="Gene3D" id="3.55.50.10">
    <property type="entry name" value="Baseplate protein-like domains"/>
    <property type="match status" value="1"/>
</dbReference>
<dbReference type="InterPro" id="IPR006531">
    <property type="entry name" value="Gp5/Vgr_OB"/>
</dbReference>
<dbReference type="AlphaFoldDB" id="A0A127VJU3"/>
<reference evidence="2 3" key="1">
    <citation type="submission" date="2016-03" db="EMBL/GenBank/DDBJ databases">
        <title>Complete genome sequence of Pedobacter cryoconitis PAMC 27485.</title>
        <authorList>
            <person name="Lee J."/>
            <person name="Kim O.-S."/>
        </authorList>
    </citation>
    <scope>NUCLEOTIDE SEQUENCE [LARGE SCALE GENOMIC DNA]</scope>
    <source>
        <strain evidence="2 3">PAMC 27485</strain>
    </source>
</reference>
<dbReference type="PATRIC" id="fig|188932.3.peg.4935"/>
<dbReference type="Gene3D" id="4.10.220.110">
    <property type="match status" value="1"/>
</dbReference>
<dbReference type="OrthoDB" id="727155at2"/>
<evidence type="ECO:0000259" key="1">
    <source>
        <dbReference type="Pfam" id="PF04717"/>
    </source>
</evidence>
<protein>
    <submittedName>
        <fullName evidence="2">Type IV secretion protein Rhs</fullName>
    </submittedName>
</protein>
<feature type="domain" description="Gp5/Type VI secretion system Vgr protein OB-fold" evidence="1">
    <location>
        <begin position="364"/>
        <end position="443"/>
    </location>
</feature>
<keyword evidence="3" id="KW-1185">Reference proteome</keyword>
<dbReference type="Gene3D" id="2.30.110.50">
    <property type="match status" value="1"/>
</dbReference>
<accession>A0A127VJU3</accession>
<dbReference type="SUPFAM" id="SSF69255">
    <property type="entry name" value="gp5 N-terminal domain-like"/>
    <property type="match status" value="1"/>
</dbReference>
<evidence type="ECO:0000313" key="2">
    <source>
        <dbReference type="EMBL" id="AMQ01587.1"/>
    </source>
</evidence>
<dbReference type="RefSeq" id="WP_068405990.1">
    <property type="nucleotide sequence ID" value="NZ_CP014504.1"/>
</dbReference>
<sequence length="611" mass="66938">MEKKINLEIHIDDTAIVHFNSLSITQAFNRHHEFELIINQDVIEQTGGFKIDQSKTWVGKSFIVSIDKGNMDFKGVVCEVNLTQSHGLRGNLIIKGFSPTILLETGGNLISYSDMKLDQIVKKVTDTLPANEMEFAIKPAYKEELKYITQFKESNFAFINRLSSEYGEFFFYDGKALHFGMPASQRTVSLVHGQNLNFMNMAVRIQPMNFSYYSYRSQEDNTLSTNSANQSKGLNDFSQHAFKESTTVFDSKVNTPVKPRVENKSQLEQLADKHKAAMASNLSDLTGESTNTALNIGSIADVQVSHKIGSATFNQDSVGKFLVTEISHHIDGLGRYNNTFKGVPSNTEVLPVAHIQAPQAESQIAIVTDNNDPSQTGRIKVQMLWQKDNSTTDWIRVLTPDGGSSEPFAKNRGYVFIPEVGDQVVVGFRYNDPDRPFVMGSIFHGNTGAGGKDANHLKSITTRSGHLVEFNDGPSGHGITITDINKNMIHIDTSGNNITITANENMTLNSKNMQINVGENLDINVGKNIGTLAGNDMTTQVGVNNTISTGADYSLTAANISEVAVDAFKSEATNITKTAAGALSMSSLEGSITKHAAKTIHNNSGEKSNLF</sequence>
<name>A0A127VJU3_9SPHI</name>
<dbReference type="InterPro" id="IPR037026">
    <property type="entry name" value="Vgr_OB-fold_dom_sf"/>
</dbReference>
<dbReference type="SUPFAM" id="SSF69349">
    <property type="entry name" value="Phage fibre proteins"/>
    <property type="match status" value="1"/>
</dbReference>
<dbReference type="Pfam" id="PF05954">
    <property type="entry name" value="Phage_GPD"/>
    <property type="match status" value="1"/>
</dbReference>
<dbReference type="KEGG" id="pcm:AY601_4759"/>
<organism evidence="2 3">
    <name type="scientific">Pedobacter cryoconitis</name>
    <dbReference type="NCBI Taxonomy" id="188932"/>
    <lineage>
        <taxon>Bacteria</taxon>
        <taxon>Pseudomonadati</taxon>
        <taxon>Bacteroidota</taxon>
        <taxon>Sphingobacteriia</taxon>
        <taxon>Sphingobacteriales</taxon>
        <taxon>Sphingobacteriaceae</taxon>
        <taxon>Pedobacter</taxon>
    </lineage>
</organism>